<evidence type="ECO:0000313" key="3">
    <source>
        <dbReference type="Proteomes" id="UP000007077"/>
    </source>
</evidence>
<reference evidence="3" key="2">
    <citation type="submission" date="2010-02" db="EMBL/GenBank/DDBJ databases">
        <title>Complete genome sequence of Marinobacter adhaerens type strain (HP15).</title>
        <authorList>
            <person name="Gaerdes A.A.M."/>
            <person name="Kaeppel E."/>
            <person name="Shezad A."/>
            <person name="Seebah S."/>
            <person name="Teeling H."/>
            <person name="Yarza P."/>
            <person name="Gloeckner F.O."/>
            <person name="Ullrich M.S."/>
        </authorList>
    </citation>
    <scope>NUCLEOTIDE SEQUENCE [LARGE SCALE GENOMIC DNA]</scope>
    <source>
        <strain evidence="3">DSM 23420 / HP15</strain>
        <plasmid evidence="3">Plasmid pHP-42</plasmid>
    </source>
</reference>
<gene>
    <name evidence="2" type="primary">kleC</name>
    <name evidence="2" type="ordered locus">HP15_p42g9</name>
</gene>
<dbReference type="HOGENOM" id="CLU_197495_0_0_6"/>
<keyword evidence="2" id="KW-0614">Plasmid</keyword>
<dbReference type="PATRIC" id="fig|225937.3.peg.4205"/>
<dbReference type="EMBL" id="CP001979">
    <property type="protein sequence ID" value="ADP99953.1"/>
    <property type="molecule type" value="Genomic_DNA"/>
</dbReference>
<reference evidence="2 3" key="1">
    <citation type="journal article" date="2010" name="Stand. Genomic Sci.">
        <title>Complete genome sequence of Marinobacter adhaerens type strain (HP15), a diatom-interacting marine microorganism.</title>
        <authorList>
            <person name="Gardes A."/>
            <person name="Kaeppel E."/>
            <person name="Shehzad A."/>
            <person name="Seebah S."/>
            <person name="Teeling H."/>
            <person name="Yarza P."/>
            <person name="Glockner F.O."/>
            <person name="Grossart H.P."/>
            <person name="Ullrich M.S."/>
        </authorList>
    </citation>
    <scope>NUCLEOTIDE SEQUENCE [LARGE SCALE GENOMIC DNA]</scope>
    <source>
        <strain evidence="3">DSM 23420 / HP15</strain>
        <plasmid evidence="3">Plasmid pHP-42</plasmid>
    </source>
</reference>
<dbReference type="KEGG" id="mad:HP15_p42g9"/>
<geneLocation type="plasmid" evidence="2 3">
    <name>pHP-42</name>
</geneLocation>
<dbReference type="InterPro" id="IPR035338">
    <property type="entry name" value="KleA/KleC-like"/>
</dbReference>
<accession>E4PRR9</accession>
<sequence length="93" mass="10368">MKAGHTAQVNNRGIPMTTSKIMSWVDALPNVAATDFTARRDSIADKMAEAQELEQRASKLREEAYFASLKLEGDAKGKWSIETVEQAKHRADF</sequence>
<dbReference type="AlphaFoldDB" id="E4PRR9"/>
<organism evidence="2 3">
    <name type="scientific">Marinobacter adhaerens (strain DSM 23420 / HP15)</name>
    <dbReference type="NCBI Taxonomy" id="225937"/>
    <lineage>
        <taxon>Bacteria</taxon>
        <taxon>Pseudomonadati</taxon>
        <taxon>Pseudomonadota</taxon>
        <taxon>Gammaproteobacteria</taxon>
        <taxon>Pseudomonadales</taxon>
        <taxon>Marinobacteraceae</taxon>
        <taxon>Marinobacter</taxon>
    </lineage>
</organism>
<name>E4PRR9_MARAH</name>
<evidence type="ECO:0000313" key="2">
    <source>
        <dbReference type="EMBL" id="ADP99953.1"/>
    </source>
</evidence>
<proteinExistence type="predicted"/>
<keyword evidence="1" id="KW-0175">Coiled coil</keyword>
<dbReference type="Pfam" id="PF17383">
    <property type="entry name" value="kleA_kleC"/>
    <property type="match status" value="1"/>
</dbReference>
<protein>
    <submittedName>
        <fullName evidence="2">KleC-like protein</fullName>
    </submittedName>
</protein>
<dbReference type="Proteomes" id="UP000007077">
    <property type="component" value="Plasmid pHP-42"/>
</dbReference>
<evidence type="ECO:0000256" key="1">
    <source>
        <dbReference type="SAM" id="Coils"/>
    </source>
</evidence>
<feature type="coiled-coil region" evidence="1">
    <location>
        <begin position="43"/>
        <end position="70"/>
    </location>
</feature>